<keyword evidence="2" id="KW-1185">Reference proteome</keyword>
<dbReference type="AlphaFoldDB" id="A0A1B1BQD4"/>
<sequence length="260" mass="26862">MATHQGVWLIPTDGLPDTYLTGAPRSAATELTQIGDRAPDAMGLTVSPSGDLFMSGHPDPTEQSASTAPNLGLVSSSDQAQTWNTVSLGGQTDFHDLDTVTLPTGELRVYGYDAQQGVLLVSDDSGSTWTMGATAPIRDLTADPSDPDRVIATTADGLIESADGGRTFDGASDSPVLLLVDIFDESAGGQLVGVDPAGALWRQEESGLWTQTGEANGAPEAFSAVDGSSPWILVADQRGISASPDFGATWTPVLSNAANQ</sequence>
<evidence type="ECO:0008006" key="3">
    <source>
        <dbReference type="Google" id="ProtNLM"/>
    </source>
</evidence>
<protein>
    <recommendedName>
        <fullName evidence="3">Exo-alpha-sialidase</fullName>
    </recommendedName>
</protein>
<keyword evidence="1" id="KW-0614">Plasmid</keyword>
<dbReference type="InterPro" id="IPR015943">
    <property type="entry name" value="WD40/YVTN_repeat-like_dom_sf"/>
</dbReference>
<proteinExistence type="predicted"/>
<dbReference type="CDD" id="cd15482">
    <property type="entry name" value="Sialidase_non-viral"/>
    <property type="match status" value="1"/>
</dbReference>
<gene>
    <name evidence="1" type="ORF">PA27867_3842</name>
</gene>
<organism evidence="1 2">
    <name type="scientific">Cryobacterium arcticum</name>
    <dbReference type="NCBI Taxonomy" id="670052"/>
    <lineage>
        <taxon>Bacteria</taxon>
        <taxon>Bacillati</taxon>
        <taxon>Actinomycetota</taxon>
        <taxon>Actinomycetes</taxon>
        <taxon>Micrococcales</taxon>
        <taxon>Microbacteriaceae</taxon>
        <taxon>Cryobacterium</taxon>
    </lineage>
</organism>
<dbReference type="EMBL" id="CP016283">
    <property type="protein sequence ID" value="ANP74756.1"/>
    <property type="molecule type" value="Genomic_DNA"/>
</dbReference>
<name>A0A1B1BQD4_9MICO</name>
<evidence type="ECO:0000313" key="2">
    <source>
        <dbReference type="Proteomes" id="UP000092582"/>
    </source>
</evidence>
<dbReference type="SUPFAM" id="SSF110296">
    <property type="entry name" value="Oligoxyloglucan reducing end-specific cellobiohydrolase"/>
    <property type="match status" value="1"/>
</dbReference>
<accession>A0A1B1BQD4</accession>
<geneLocation type="plasmid" evidence="2">
    <name>pp27867_1</name>
</geneLocation>
<evidence type="ECO:0000313" key="1">
    <source>
        <dbReference type="EMBL" id="ANP74756.1"/>
    </source>
</evidence>
<dbReference type="Proteomes" id="UP000092582">
    <property type="component" value="Plasmid pP27867_1"/>
</dbReference>
<dbReference type="Gene3D" id="2.130.10.10">
    <property type="entry name" value="YVTN repeat-like/Quinoprotein amine dehydrogenase"/>
    <property type="match status" value="1"/>
</dbReference>
<reference evidence="1 2" key="1">
    <citation type="submission" date="2016-06" db="EMBL/GenBank/DDBJ databases">
        <title>Genome sequencing of Cryobacterium arcticum PAMC 27867.</title>
        <authorList>
            <person name="Lee J."/>
            <person name="Kim O.-S."/>
        </authorList>
    </citation>
    <scope>NUCLEOTIDE SEQUENCE [LARGE SCALE GENOMIC DNA]</scope>
    <source>
        <strain evidence="1 2">PAMC 27867</strain>
        <plasmid evidence="2">pp27867_1</plasmid>
    </source>
</reference>
<dbReference type="KEGG" id="cart:PA27867_3842"/>